<dbReference type="EMBL" id="LWMH01000001">
    <property type="protein sequence ID" value="KZS45016.1"/>
    <property type="molecule type" value="Genomic_DNA"/>
</dbReference>
<proteinExistence type="predicted"/>
<dbReference type="AlphaFoldDB" id="A0A163GK81"/>
<keyword evidence="2" id="KW-1185">Reference proteome</keyword>
<dbReference type="OrthoDB" id="2629890at2"/>
<name>A0A163GK81_9BACL</name>
<evidence type="ECO:0008006" key="3">
    <source>
        <dbReference type="Google" id="ProtNLM"/>
    </source>
</evidence>
<accession>A0A163GK81</accession>
<dbReference type="Proteomes" id="UP000076796">
    <property type="component" value="Unassembled WGS sequence"/>
</dbReference>
<organism evidence="1 2">
    <name type="scientific">Paenibacillus glucanolyticus</name>
    <dbReference type="NCBI Taxonomy" id="59843"/>
    <lineage>
        <taxon>Bacteria</taxon>
        <taxon>Bacillati</taxon>
        <taxon>Bacillota</taxon>
        <taxon>Bacilli</taxon>
        <taxon>Bacillales</taxon>
        <taxon>Paenibacillaceae</taxon>
        <taxon>Paenibacillus</taxon>
    </lineage>
</organism>
<dbReference type="InterPro" id="IPR021375">
    <property type="entry name" value="DUF2997"/>
</dbReference>
<sequence>MADQRVEVICHADGTITIEAFDYGGDSCDQATKEIEQILGFEGLVKVRKPEFLHVDVQSQQLKTNVTGG</sequence>
<reference evidence="1" key="1">
    <citation type="journal article" date="2016" name="Genome Announc.">
        <title>Draft genomes of two strains of Paenibacillus glucanolyticus with capability to degrade lignocellulose.</title>
        <authorList>
            <person name="Mathews S.L."/>
            <person name="Pawlak J."/>
            <person name="Grunden A.M."/>
        </authorList>
    </citation>
    <scope>NUCLEOTIDE SEQUENCE [LARGE SCALE GENOMIC DNA]</scope>
    <source>
        <strain evidence="1">SLM1</strain>
    </source>
</reference>
<comment type="caution">
    <text evidence="1">The sequence shown here is derived from an EMBL/GenBank/DDBJ whole genome shotgun (WGS) entry which is preliminary data.</text>
</comment>
<dbReference type="RefSeq" id="WP_063477520.1">
    <property type="nucleotide sequence ID" value="NZ_JBCMWP010000019.1"/>
</dbReference>
<gene>
    <name evidence="1" type="ORF">AWU65_03275</name>
</gene>
<evidence type="ECO:0000313" key="1">
    <source>
        <dbReference type="EMBL" id="KZS45016.1"/>
    </source>
</evidence>
<evidence type="ECO:0000313" key="2">
    <source>
        <dbReference type="Proteomes" id="UP000076796"/>
    </source>
</evidence>
<dbReference type="Pfam" id="PF11211">
    <property type="entry name" value="DUF2997"/>
    <property type="match status" value="1"/>
</dbReference>
<protein>
    <recommendedName>
        <fullName evidence="3">DUF2997 domain-containing protein</fullName>
    </recommendedName>
</protein>